<dbReference type="SUPFAM" id="SSF46785">
    <property type="entry name" value="Winged helix' DNA-binding domain"/>
    <property type="match status" value="1"/>
</dbReference>
<sequence length="298" mass="33172">MKSITEEDLFVLTVESGSLKSAAEVIGTDPSSVSRKLAHLESRLGVKLLQRSTRQTAATEVGLEYYKGVKQLLEEKRELEESISGTSALPSGTLRIAAPHDFAERFIAPVVQSMITTYPDLNIELMLGSHFEDLKTKQIDIAIRIGKLDDSSLICRQLGHVPRVLVASKSYIERVGQPQSFSDLSKLDFIFYNKPKLGNQLILGKGLHREAVTVSGKLVANSVAVLKNWVNAGLGVHYGPLWAFKDEIAQGSCIQLLPKLHNESYPIHALYLSKQYTPAKVREFIELLASTYQQYRFE</sequence>
<evidence type="ECO:0000256" key="4">
    <source>
        <dbReference type="ARBA" id="ARBA00023163"/>
    </source>
</evidence>
<dbReference type="PROSITE" id="PS50931">
    <property type="entry name" value="HTH_LYSR"/>
    <property type="match status" value="1"/>
</dbReference>
<dbReference type="InterPro" id="IPR005119">
    <property type="entry name" value="LysR_subst-bd"/>
</dbReference>
<evidence type="ECO:0000259" key="5">
    <source>
        <dbReference type="PROSITE" id="PS50931"/>
    </source>
</evidence>
<dbReference type="GO" id="GO:0003677">
    <property type="term" value="F:DNA binding"/>
    <property type="evidence" value="ECO:0007669"/>
    <property type="project" value="UniProtKB-KW"/>
</dbReference>
<dbReference type="PANTHER" id="PTHR30537:SF5">
    <property type="entry name" value="HTH-TYPE TRANSCRIPTIONAL ACTIVATOR TTDR-RELATED"/>
    <property type="match status" value="1"/>
</dbReference>
<evidence type="ECO:0000256" key="1">
    <source>
        <dbReference type="ARBA" id="ARBA00009437"/>
    </source>
</evidence>
<name>A0A2A5JSQ8_PSEO7</name>
<dbReference type="InterPro" id="IPR036390">
    <property type="entry name" value="WH_DNA-bd_sf"/>
</dbReference>
<feature type="domain" description="HTH lysR-type" evidence="5">
    <location>
        <begin position="10"/>
        <end position="59"/>
    </location>
</feature>
<keyword evidence="4" id="KW-0804">Transcription</keyword>
<dbReference type="InterPro" id="IPR000847">
    <property type="entry name" value="LysR_HTH_N"/>
</dbReference>
<dbReference type="RefSeq" id="WP_099641368.1">
    <property type="nucleotide sequence ID" value="NZ_NKHF01000029.1"/>
</dbReference>
<evidence type="ECO:0000256" key="3">
    <source>
        <dbReference type="ARBA" id="ARBA00023125"/>
    </source>
</evidence>
<comment type="caution">
    <text evidence="6">The sequence shown here is derived from an EMBL/GenBank/DDBJ whole genome shotgun (WGS) entry which is preliminary data.</text>
</comment>
<dbReference type="CDD" id="cd08422">
    <property type="entry name" value="PBP2_CrgA_like"/>
    <property type="match status" value="1"/>
</dbReference>
<dbReference type="Gene3D" id="3.40.190.290">
    <property type="match status" value="1"/>
</dbReference>
<accession>A0A2A5JSQ8</accession>
<dbReference type="Pfam" id="PF03466">
    <property type="entry name" value="LysR_substrate"/>
    <property type="match status" value="1"/>
</dbReference>
<dbReference type="Proteomes" id="UP000228621">
    <property type="component" value="Unassembled WGS sequence"/>
</dbReference>
<proteinExistence type="inferred from homology"/>
<keyword evidence="3" id="KW-0238">DNA-binding</keyword>
<dbReference type="OrthoDB" id="9786526at2"/>
<dbReference type="GO" id="GO:0003700">
    <property type="term" value="F:DNA-binding transcription factor activity"/>
    <property type="evidence" value="ECO:0007669"/>
    <property type="project" value="InterPro"/>
</dbReference>
<dbReference type="PANTHER" id="PTHR30537">
    <property type="entry name" value="HTH-TYPE TRANSCRIPTIONAL REGULATOR"/>
    <property type="match status" value="1"/>
</dbReference>
<keyword evidence="7" id="KW-1185">Reference proteome</keyword>
<protein>
    <submittedName>
        <fullName evidence="6">LysR family transcriptional regulator</fullName>
    </submittedName>
</protein>
<dbReference type="Pfam" id="PF00126">
    <property type="entry name" value="HTH_1"/>
    <property type="match status" value="1"/>
</dbReference>
<dbReference type="InterPro" id="IPR058163">
    <property type="entry name" value="LysR-type_TF_proteobact-type"/>
</dbReference>
<keyword evidence="2" id="KW-0805">Transcription regulation</keyword>
<dbReference type="InterPro" id="IPR036388">
    <property type="entry name" value="WH-like_DNA-bd_sf"/>
</dbReference>
<evidence type="ECO:0000313" key="6">
    <source>
        <dbReference type="EMBL" id="PCK32445.1"/>
    </source>
</evidence>
<dbReference type="EMBL" id="NKHF01000029">
    <property type="protein sequence ID" value="PCK32445.1"/>
    <property type="molecule type" value="Genomic_DNA"/>
</dbReference>
<comment type="similarity">
    <text evidence="1">Belongs to the LysR transcriptional regulatory family.</text>
</comment>
<organism evidence="6 7">
    <name type="scientific">Pseudoalteromonas piscicida</name>
    <dbReference type="NCBI Taxonomy" id="43662"/>
    <lineage>
        <taxon>Bacteria</taxon>
        <taxon>Pseudomonadati</taxon>
        <taxon>Pseudomonadota</taxon>
        <taxon>Gammaproteobacteria</taxon>
        <taxon>Alteromonadales</taxon>
        <taxon>Pseudoalteromonadaceae</taxon>
        <taxon>Pseudoalteromonas</taxon>
    </lineage>
</organism>
<dbReference type="SUPFAM" id="SSF53850">
    <property type="entry name" value="Periplasmic binding protein-like II"/>
    <property type="match status" value="1"/>
</dbReference>
<evidence type="ECO:0000256" key="2">
    <source>
        <dbReference type="ARBA" id="ARBA00023015"/>
    </source>
</evidence>
<gene>
    <name evidence="6" type="ORF">CEX98_06880</name>
</gene>
<dbReference type="Gene3D" id="1.10.10.10">
    <property type="entry name" value="Winged helix-like DNA-binding domain superfamily/Winged helix DNA-binding domain"/>
    <property type="match status" value="1"/>
</dbReference>
<evidence type="ECO:0000313" key="7">
    <source>
        <dbReference type="Proteomes" id="UP000228621"/>
    </source>
</evidence>
<dbReference type="AlphaFoldDB" id="A0A2A5JSQ8"/>
<reference evidence="7" key="1">
    <citation type="journal article" date="2019" name="Genome Announc.">
        <title>Draft Genome Sequence of Pseudoalteromonas piscicida Strain 36Y ROTHPW, an Hypersaline Seawater Isolate from the South Coast of Sonora, Mexico.</title>
        <authorList>
            <person name="Sanchez-Diaz R."/>
            <person name="Molina-Garza Z.J."/>
            <person name="Cruz-Suarez L.E."/>
            <person name="Selvin J."/>
            <person name="Kiran G.S."/>
            <person name="Ibarra-Gamez J.C."/>
            <person name="Gomez-Gil B."/>
            <person name="Galaviz-Silva L."/>
        </authorList>
    </citation>
    <scope>NUCLEOTIDE SEQUENCE [LARGE SCALE GENOMIC DNA]</scope>
    <source>
        <strain evidence="7">36Y_RITHPW</strain>
    </source>
</reference>